<dbReference type="AlphaFoldDB" id="A0A839E2F9"/>
<dbReference type="PANTHER" id="PTHR36124:SF1">
    <property type="entry name" value="ER-BOUND OXYGENASE MPAB_MPAB'_RUBBER OXYGENASE CATALYTIC DOMAIN-CONTAINING PROTEIN"/>
    <property type="match status" value="1"/>
</dbReference>
<dbReference type="Proteomes" id="UP000569329">
    <property type="component" value="Unassembled WGS sequence"/>
</dbReference>
<feature type="domain" description="ER-bound oxygenase mpaB/mpaB'/Rubber oxygenase catalytic" evidence="1">
    <location>
        <begin position="71"/>
        <end position="252"/>
    </location>
</feature>
<comment type="caution">
    <text evidence="2">The sequence shown here is derived from an EMBL/GenBank/DDBJ whole genome shotgun (WGS) entry which is preliminary data.</text>
</comment>
<evidence type="ECO:0000259" key="1">
    <source>
        <dbReference type="Pfam" id="PF09995"/>
    </source>
</evidence>
<evidence type="ECO:0000313" key="2">
    <source>
        <dbReference type="EMBL" id="MBA8825118.1"/>
    </source>
</evidence>
<dbReference type="Pfam" id="PF09995">
    <property type="entry name" value="MPAB_Lcp_cat"/>
    <property type="match status" value="1"/>
</dbReference>
<dbReference type="RefSeq" id="WP_182544351.1">
    <property type="nucleotide sequence ID" value="NZ_JACGWZ010000003.1"/>
</dbReference>
<dbReference type="InterPro" id="IPR018713">
    <property type="entry name" value="MPAB/Lcp_cat_dom"/>
</dbReference>
<reference evidence="2 3" key="1">
    <citation type="submission" date="2020-07" db="EMBL/GenBank/DDBJ databases">
        <title>Sequencing the genomes of 1000 actinobacteria strains.</title>
        <authorList>
            <person name="Klenk H.-P."/>
        </authorList>
    </citation>
    <scope>NUCLEOTIDE SEQUENCE [LARGE SCALE GENOMIC DNA]</scope>
    <source>
        <strain evidence="2 3">DSM 45975</strain>
    </source>
</reference>
<dbReference type="PANTHER" id="PTHR36124">
    <property type="match status" value="1"/>
</dbReference>
<name>A0A839E2F9_9PSEU</name>
<accession>A0A839E2F9</accession>
<organism evidence="2 3">
    <name type="scientific">Halosaccharopolyspora lacisalsi</name>
    <dbReference type="NCBI Taxonomy" id="1000566"/>
    <lineage>
        <taxon>Bacteria</taxon>
        <taxon>Bacillati</taxon>
        <taxon>Actinomycetota</taxon>
        <taxon>Actinomycetes</taxon>
        <taxon>Pseudonocardiales</taxon>
        <taxon>Pseudonocardiaceae</taxon>
        <taxon>Halosaccharopolyspora</taxon>
    </lineage>
</organism>
<gene>
    <name evidence="2" type="ORF">FHX42_002469</name>
</gene>
<evidence type="ECO:0000313" key="3">
    <source>
        <dbReference type="Proteomes" id="UP000569329"/>
    </source>
</evidence>
<sequence>MSARDGSSVSGPPGRFRRLRLIRSLDPERDHQLVYRISAGLEFPWDYKRALELALFRTFCVPSISGLLARTGEFATRTQRRYDDTAVLMEEVALHGYDSSRGKQSLRRINRMHGQYDITNDDMRYVLSTFVYDPIHWIDSYGWRPLSRHEKLAGYYYYREVGRRMGIREIPGSYEDFERFKRDYEDRHVRYAESNHEVGADCLEMFRGWFPRPMRGLAGRGFVAGLDPSMRRAFGFPEPAAATVTAVRGALRLRGAVERYLPARQRSRLGKGINRTYPGYPKGYDLESIGALGSGCPVR</sequence>
<proteinExistence type="predicted"/>
<dbReference type="GO" id="GO:0016491">
    <property type="term" value="F:oxidoreductase activity"/>
    <property type="evidence" value="ECO:0007669"/>
    <property type="project" value="InterPro"/>
</dbReference>
<keyword evidence="3" id="KW-1185">Reference proteome</keyword>
<dbReference type="EMBL" id="JACGWZ010000003">
    <property type="protein sequence ID" value="MBA8825118.1"/>
    <property type="molecule type" value="Genomic_DNA"/>
</dbReference>
<protein>
    <recommendedName>
        <fullName evidence="1">ER-bound oxygenase mpaB/mpaB'/Rubber oxygenase catalytic domain-containing protein</fullName>
    </recommendedName>
</protein>
<dbReference type="InterPro" id="IPR046366">
    <property type="entry name" value="MPAB"/>
</dbReference>